<proteinExistence type="predicted"/>
<dbReference type="PANTHER" id="PTHR15036">
    <property type="entry name" value="PIKACHURIN-LIKE PROTEIN"/>
    <property type="match status" value="1"/>
</dbReference>
<dbReference type="PANTHER" id="PTHR15036:SF89">
    <property type="entry name" value="NEUREXIN 1, ISOFORM F"/>
    <property type="match status" value="1"/>
</dbReference>
<dbReference type="AlphaFoldDB" id="A0AAV7J6F5"/>
<gene>
    <name evidence="3" type="ORF">KQX54_015122</name>
</gene>
<feature type="domain" description="Laminin G" evidence="2">
    <location>
        <begin position="1"/>
        <end position="135"/>
    </location>
</feature>
<dbReference type="InterPro" id="IPR013320">
    <property type="entry name" value="ConA-like_dom_sf"/>
</dbReference>
<accession>A0AAV7J6F5</accession>
<reference evidence="3 4" key="1">
    <citation type="journal article" date="2021" name="J. Hered.">
        <title>A chromosome-level genome assembly of the parasitoid wasp, Cotesia glomerata (Hymenoptera: Braconidae).</title>
        <authorList>
            <person name="Pinto B.J."/>
            <person name="Weis J.J."/>
            <person name="Gamble T."/>
            <person name="Ode P.J."/>
            <person name="Paul R."/>
            <person name="Zaspel J.M."/>
        </authorList>
    </citation>
    <scope>NUCLEOTIDE SEQUENCE [LARGE SCALE GENOMIC DNA]</scope>
    <source>
        <strain evidence="3">CgM1</strain>
    </source>
</reference>
<comment type="caution">
    <text evidence="3">The sequence shown here is derived from an EMBL/GenBank/DDBJ whole genome shotgun (WGS) entry which is preliminary data.</text>
</comment>
<dbReference type="InterPro" id="IPR001791">
    <property type="entry name" value="Laminin_G"/>
</dbReference>
<protein>
    <recommendedName>
        <fullName evidence="2">Laminin G domain-containing protein</fullName>
    </recommendedName>
</protein>
<feature type="non-terminal residue" evidence="3">
    <location>
        <position position="1"/>
    </location>
</feature>
<dbReference type="Proteomes" id="UP000826195">
    <property type="component" value="Unassembled WGS sequence"/>
</dbReference>
<dbReference type="PROSITE" id="PS50025">
    <property type="entry name" value="LAM_G_DOMAIN"/>
    <property type="match status" value="1"/>
</dbReference>
<evidence type="ECO:0000256" key="1">
    <source>
        <dbReference type="PROSITE-ProRule" id="PRU00122"/>
    </source>
</evidence>
<evidence type="ECO:0000313" key="4">
    <source>
        <dbReference type="Proteomes" id="UP000826195"/>
    </source>
</evidence>
<dbReference type="SUPFAM" id="SSF49899">
    <property type="entry name" value="Concanavalin A-like lectins/glucanases"/>
    <property type="match status" value="1"/>
</dbReference>
<dbReference type="EMBL" id="JAHXZJ010000001">
    <property type="protein sequence ID" value="KAH0567854.1"/>
    <property type="molecule type" value="Genomic_DNA"/>
</dbReference>
<evidence type="ECO:0000259" key="2">
    <source>
        <dbReference type="PROSITE" id="PS50025"/>
    </source>
</evidence>
<sequence>TDLFGFELLDGHLYLHIDLGSGYLKKRVSKYRIDNSTWHDIALSRIDRRGKITVDEELSEFETIGDATQLDLDGLLYIGGIGVPFASLNIPPVFWSTASQRGFVGCMRDLVINGQSIDVAGYAQQQDSGKWNGTK</sequence>
<dbReference type="Gene3D" id="2.60.120.200">
    <property type="match status" value="1"/>
</dbReference>
<dbReference type="InterPro" id="IPR050372">
    <property type="entry name" value="Neurexin-related_CASP"/>
</dbReference>
<name>A0AAV7J6F5_COTGL</name>
<dbReference type="SMART" id="SM00282">
    <property type="entry name" value="LamG"/>
    <property type="match status" value="1"/>
</dbReference>
<dbReference type="CDD" id="cd00110">
    <property type="entry name" value="LamG"/>
    <property type="match status" value="1"/>
</dbReference>
<keyword evidence="4" id="KW-1185">Reference proteome</keyword>
<comment type="caution">
    <text evidence="1">Lacks conserved residue(s) required for the propagation of feature annotation.</text>
</comment>
<evidence type="ECO:0000313" key="3">
    <source>
        <dbReference type="EMBL" id="KAH0567854.1"/>
    </source>
</evidence>
<dbReference type="Pfam" id="PF02210">
    <property type="entry name" value="Laminin_G_2"/>
    <property type="match status" value="1"/>
</dbReference>
<organism evidence="3 4">
    <name type="scientific">Cotesia glomerata</name>
    <name type="common">Lepidopteran parasitic wasp</name>
    <name type="synonym">Apanteles glomeratus</name>
    <dbReference type="NCBI Taxonomy" id="32391"/>
    <lineage>
        <taxon>Eukaryota</taxon>
        <taxon>Metazoa</taxon>
        <taxon>Ecdysozoa</taxon>
        <taxon>Arthropoda</taxon>
        <taxon>Hexapoda</taxon>
        <taxon>Insecta</taxon>
        <taxon>Pterygota</taxon>
        <taxon>Neoptera</taxon>
        <taxon>Endopterygota</taxon>
        <taxon>Hymenoptera</taxon>
        <taxon>Apocrita</taxon>
        <taxon>Ichneumonoidea</taxon>
        <taxon>Braconidae</taxon>
        <taxon>Microgastrinae</taxon>
        <taxon>Cotesia</taxon>
    </lineage>
</organism>